<name>A0A4V3SI83_9PEZI</name>
<proteinExistence type="predicted"/>
<dbReference type="PANTHER" id="PTHR42084">
    <property type="entry name" value="YALI0E26631P"/>
    <property type="match status" value="1"/>
</dbReference>
<reference evidence="2 3" key="1">
    <citation type="submission" date="2019-04" db="EMBL/GenBank/DDBJ databases">
        <title>Comparative genomics and transcriptomics to analyze fruiting body development in filamentous ascomycetes.</title>
        <authorList>
            <consortium name="DOE Joint Genome Institute"/>
            <person name="Lutkenhaus R."/>
            <person name="Traeger S."/>
            <person name="Breuer J."/>
            <person name="Kuo A."/>
            <person name="Lipzen A."/>
            <person name="Pangilinan J."/>
            <person name="Dilworth D."/>
            <person name="Sandor L."/>
            <person name="Poggeler S."/>
            <person name="Barry K."/>
            <person name="Grigoriev I.V."/>
            <person name="Nowrousian M."/>
        </authorList>
    </citation>
    <scope>NUCLEOTIDE SEQUENCE [LARGE SCALE GENOMIC DNA]</scope>
    <source>
        <strain evidence="2 3">CBS 389.68</strain>
    </source>
</reference>
<feature type="region of interest" description="Disordered" evidence="1">
    <location>
        <begin position="162"/>
        <end position="239"/>
    </location>
</feature>
<feature type="region of interest" description="Disordered" evidence="1">
    <location>
        <begin position="1"/>
        <end position="122"/>
    </location>
</feature>
<dbReference type="Proteomes" id="UP000298138">
    <property type="component" value="Unassembled WGS sequence"/>
</dbReference>
<feature type="compositionally biased region" description="Low complexity" evidence="1">
    <location>
        <begin position="219"/>
        <end position="235"/>
    </location>
</feature>
<gene>
    <name evidence="2" type="ORF">EX30DRAFT_342591</name>
</gene>
<dbReference type="AlphaFoldDB" id="A0A4V3SI83"/>
<dbReference type="PANTHER" id="PTHR42084:SF1">
    <property type="entry name" value="SERINE_THREONINE-PROTEIN KINASE PPK6"/>
    <property type="match status" value="1"/>
</dbReference>
<feature type="compositionally biased region" description="Polar residues" evidence="1">
    <location>
        <begin position="162"/>
        <end position="171"/>
    </location>
</feature>
<evidence type="ECO:0000256" key="1">
    <source>
        <dbReference type="SAM" id="MobiDB-lite"/>
    </source>
</evidence>
<evidence type="ECO:0000313" key="3">
    <source>
        <dbReference type="Proteomes" id="UP000298138"/>
    </source>
</evidence>
<dbReference type="STRING" id="341454.A0A4V3SI83"/>
<keyword evidence="3" id="KW-1185">Reference proteome</keyword>
<evidence type="ECO:0000313" key="2">
    <source>
        <dbReference type="EMBL" id="TGZ79104.1"/>
    </source>
</evidence>
<feature type="compositionally biased region" description="Polar residues" evidence="1">
    <location>
        <begin position="94"/>
        <end position="109"/>
    </location>
</feature>
<dbReference type="InParanoid" id="A0A4V3SI83"/>
<accession>A0A4V3SI83</accession>
<dbReference type="OrthoDB" id="5420391at2759"/>
<protein>
    <submittedName>
        <fullName evidence="2">Uncharacterized protein</fullName>
    </submittedName>
</protein>
<sequence>MSQDLFNEFSPFSNTPSPAPPPSDHRRSVSSVSQHSLNPFPPKRGLPGQHFQGHRQVASSSTFDDLLGLSPLPGALNRSPGSRLGVGPSPLTRPGSSIGEQRAQRPSSYGGQGAFGGLNARSPRIQELDPFAAFNDAFGSGGGGGSSGRRPADSFSEFTRTLNATPATSLNIPMERRSSSSSVSRRSMHPKPVPPPSIMDDDDFGDFISTPTSSPPPSHIRSSSQLSMRSLRSPSTSESLPVPPVAILLTLFPPLFSLPSTALLNHLTPLSFGVRQRILATPEARRFLAAICEMGRVCGRIITGRQRRRKRTIGRGGTTQHEIQTEEREVKEVVRQWQENAGRLKAAMKEAVPELPEDAWKGQGAGVGGVRCRLCALEENEVVPGLRENRSHPRWWDWGWGGHGTCKAFWERHGRDLQGKR</sequence>
<organism evidence="2 3">
    <name type="scientific">Ascodesmis nigricans</name>
    <dbReference type="NCBI Taxonomy" id="341454"/>
    <lineage>
        <taxon>Eukaryota</taxon>
        <taxon>Fungi</taxon>
        <taxon>Dikarya</taxon>
        <taxon>Ascomycota</taxon>
        <taxon>Pezizomycotina</taxon>
        <taxon>Pezizomycetes</taxon>
        <taxon>Pezizales</taxon>
        <taxon>Ascodesmidaceae</taxon>
        <taxon>Ascodesmis</taxon>
    </lineage>
</organism>
<dbReference type="EMBL" id="ML220134">
    <property type="protein sequence ID" value="TGZ79104.1"/>
    <property type="molecule type" value="Genomic_DNA"/>
</dbReference>